<dbReference type="InterPro" id="IPR016024">
    <property type="entry name" value="ARM-type_fold"/>
</dbReference>
<dbReference type="PANTHER" id="PTHR47868:SF2">
    <property type="entry name" value="OS05G0457700 PROTEIN"/>
    <property type="match status" value="1"/>
</dbReference>
<dbReference type="InterPro" id="IPR011989">
    <property type="entry name" value="ARM-like"/>
</dbReference>
<feature type="domain" description="TOG" evidence="6">
    <location>
        <begin position="46"/>
        <end position="290"/>
    </location>
</feature>
<name>A0A9N7NUI4_STRHE</name>
<feature type="compositionally biased region" description="Basic and acidic residues" evidence="5">
    <location>
        <begin position="352"/>
        <end position="362"/>
    </location>
</feature>
<evidence type="ECO:0000256" key="5">
    <source>
        <dbReference type="SAM" id="MobiDB-lite"/>
    </source>
</evidence>
<dbReference type="EMBL" id="CACSLK010030184">
    <property type="protein sequence ID" value="CAA0836382.1"/>
    <property type="molecule type" value="Genomic_DNA"/>
</dbReference>
<evidence type="ECO:0000259" key="6">
    <source>
        <dbReference type="SMART" id="SM01349"/>
    </source>
</evidence>
<dbReference type="Gene3D" id="1.25.10.10">
    <property type="entry name" value="Leucine-rich Repeat Variant"/>
    <property type="match status" value="1"/>
</dbReference>
<comment type="caution">
    <text evidence="7">The sequence shown here is derived from an EMBL/GenBank/DDBJ whole genome shotgun (WGS) entry which is preliminary data.</text>
</comment>
<dbReference type="PANTHER" id="PTHR47868">
    <property type="entry name" value="OS05G0457700 PROTEIN"/>
    <property type="match status" value="1"/>
</dbReference>
<dbReference type="OrthoDB" id="1892356at2759"/>
<dbReference type="FunFam" id="1.25.10.10:FF:000157">
    <property type="entry name" value="Hsp70-binding protein 1"/>
    <property type="match status" value="1"/>
</dbReference>
<feature type="compositionally biased region" description="Low complexity" evidence="5">
    <location>
        <begin position="379"/>
        <end position="389"/>
    </location>
</feature>
<sequence length="832" mass="90195">MAREGPNWEGLLKWSLAHSDGTNSSRNLSEEDRRWFMEAMQAQTVDVVKRTKEITLVMKAPDEILESQGVTPQDIEDMLDELQEHVESIDMANDLHSIGGLVPLLDYLKNSHANIRAKAAEVVSTIVQNNPRSQQLVMEANGLEPLLLNFTSDPDVTVRTKALGAISSLIRHNKPGITAFRLGNGYAALKDALNSENSRFQRKALNLINYLLGANPSDCGAVTELGFPRILMHLSSSEDADVREAALKGLLEVAQNRPAANPDSGPTEEDEKLKQILQERIKGISQMSAEDLRATREEGQLVDSLWSICNDGPCPLRENGLLALNGDDGPPPDVASLHFEPPLRAWAANGGGDKKPSGEKDAQLLIGPGPPEGGKKGEGSPSSSLHQSSPSELNFLKSLIFDSISTMRLAAMLSRAARLSLVKLPSPPPAAVPPPNPVRRFSTGRGAFTPNPVAIEMIKYAVSLAREQKTEESYARGLLVLEQCESTQPDGNSKGLVELARATLLCERGSHERAIEGLGKLQDLNLSSIAIKVAASEALVGIYLEQYREDSASAVADLALQTLVSIRLEIGDGGGFEVLEARIRALKGLIELICGNLDSAQSIFEGAHGEGYFVGNANAALCYGEYLHGTRKFSSAKKLYTTVIQSLSQIKDFSDPNNFGACNMTSDEVSIAAACALGQLEAHMGNFSDAEEILTSALKKMEEHFGPHHPKIGVVLTCIALMYRLKATAERSSSLLVQEGLFRRALELLKAPPLDVDGASENICRKDIITLARGGYAEALAVQQSRKIEAEKLRKWAEGSWGHRWMPLGEALELTETSAKFLVIDTRICRAV</sequence>
<comment type="subcellular location">
    <subcellularLocation>
        <location evidence="1">Cytoplasm</location>
        <location evidence="1">Myofibril</location>
        <location evidence="1">Sarcomere</location>
        <location evidence="1">A band</location>
    </subcellularLocation>
    <subcellularLocation>
        <location evidence="2">Cytoplasm</location>
        <location evidence="2">Myofibril</location>
        <location evidence="2">Sarcomere</location>
        <location evidence="2">Z line</location>
    </subcellularLocation>
</comment>
<proteinExistence type="predicted"/>
<dbReference type="SMART" id="SM01349">
    <property type="entry name" value="TOG"/>
    <property type="match status" value="1"/>
</dbReference>
<accession>A0A9N7NUI4</accession>
<evidence type="ECO:0000313" key="7">
    <source>
        <dbReference type="EMBL" id="CAA0836382.1"/>
    </source>
</evidence>
<gene>
    <name evidence="7" type="ORF">SHERM_03477</name>
</gene>
<dbReference type="InterPro" id="IPR000225">
    <property type="entry name" value="Armadillo"/>
</dbReference>
<reference evidence="7" key="1">
    <citation type="submission" date="2019-12" db="EMBL/GenBank/DDBJ databases">
        <authorList>
            <person name="Scholes J."/>
        </authorList>
    </citation>
    <scope>NUCLEOTIDE SEQUENCE</scope>
</reference>
<feature type="region of interest" description="Disordered" evidence="5">
    <location>
        <begin position="345"/>
        <end position="389"/>
    </location>
</feature>
<evidence type="ECO:0000256" key="3">
    <source>
        <dbReference type="ARBA" id="ARBA00020768"/>
    </source>
</evidence>
<protein>
    <recommendedName>
        <fullName evidence="3">Protein unc-45 homolog B</fullName>
    </recommendedName>
</protein>
<dbReference type="SUPFAM" id="SSF48452">
    <property type="entry name" value="TPR-like"/>
    <property type="match status" value="1"/>
</dbReference>
<dbReference type="Pfam" id="PF08609">
    <property type="entry name" value="Fes1"/>
    <property type="match status" value="1"/>
</dbReference>
<dbReference type="AlphaFoldDB" id="A0A9N7NUI4"/>
<dbReference type="Proteomes" id="UP001153555">
    <property type="component" value="Unassembled WGS sequence"/>
</dbReference>
<keyword evidence="8" id="KW-1185">Reference proteome</keyword>
<evidence type="ECO:0000313" key="8">
    <source>
        <dbReference type="Proteomes" id="UP001153555"/>
    </source>
</evidence>
<evidence type="ECO:0000256" key="4">
    <source>
        <dbReference type="ARBA" id="ARBA00022737"/>
    </source>
</evidence>
<keyword evidence="4" id="KW-0677">Repeat</keyword>
<evidence type="ECO:0000256" key="2">
    <source>
        <dbReference type="ARBA" id="ARBA00004216"/>
    </source>
</evidence>
<dbReference type="GO" id="GO:0005739">
    <property type="term" value="C:mitochondrion"/>
    <property type="evidence" value="ECO:0007669"/>
    <property type="project" value="TreeGrafter"/>
</dbReference>
<organism evidence="7 8">
    <name type="scientific">Striga hermonthica</name>
    <name type="common">Purple witchweed</name>
    <name type="synonym">Buchnera hermonthica</name>
    <dbReference type="NCBI Taxonomy" id="68872"/>
    <lineage>
        <taxon>Eukaryota</taxon>
        <taxon>Viridiplantae</taxon>
        <taxon>Streptophyta</taxon>
        <taxon>Embryophyta</taxon>
        <taxon>Tracheophyta</taxon>
        <taxon>Spermatophyta</taxon>
        <taxon>Magnoliopsida</taxon>
        <taxon>eudicotyledons</taxon>
        <taxon>Gunneridae</taxon>
        <taxon>Pentapetalae</taxon>
        <taxon>asterids</taxon>
        <taxon>lamiids</taxon>
        <taxon>Lamiales</taxon>
        <taxon>Orobanchaceae</taxon>
        <taxon>Buchnereae</taxon>
        <taxon>Striga</taxon>
    </lineage>
</organism>
<dbReference type="InterPro" id="IPR011990">
    <property type="entry name" value="TPR-like_helical_dom_sf"/>
</dbReference>
<dbReference type="InterPro" id="IPR034085">
    <property type="entry name" value="TOG"/>
</dbReference>
<dbReference type="InterPro" id="IPR013918">
    <property type="entry name" value="Nucleotide_exch_fac_Fes1"/>
</dbReference>
<dbReference type="SMART" id="SM00185">
    <property type="entry name" value="ARM"/>
    <property type="match status" value="2"/>
</dbReference>
<dbReference type="SUPFAM" id="SSF48371">
    <property type="entry name" value="ARM repeat"/>
    <property type="match status" value="1"/>
</dbReference>
<dbReference type="Gene3D" id="1.25.40.10">
    <property type="entry name" value="Tetratricopeptide repeat domain"/>
    <property type="match status" value="1"/>
</dbReference>
<evidence type="ECO:0000256" key="1">
    <source>
        <dbReference type="ARBA" id="ARBA00004161"/>
    </source>
</evidence>